<sequence length="66" mass="7126">ILVRSIRRHGLDVTSILAGDPEVVCKILLGPRGLMNSGCMESQAAISALSTAMQIIPNEIFTEFIK</sequence>
<dbReference type="AlphaFoldDB" id="A0AA38BUL9"/>
<organism evidence="1 2">
    <name type="scientific">Taxus chinensis</name>
    <name type="common">Chinese yew</name>
    <name type="synonym">Taxus wallichiana var. chinensis</name>
    <dbReference type="NCBI Taxonomy" id="29808"/>
    <lineage>
        <taxon>Eukaryota</taxon>
        <taxon>Viridiplantae</taxon>
        <taxon>Streptophyta</taxon>
        <taxon>Embryophyta</taxon>
        <taxon>Tracheophyta</taxon>
        <taxon>Spermatophyta</taxon>
        <taxon>Pinopsida</taxon>
        <taxon>Pinidae</taxon>
        <taxon>Conifers II</taxon>
        <taxon>Cupressales</taxon>
        <taxon>Taxaceae</taxon>
        <taxon>Taxus</taxon>
    </lineage>
</organism>
<comment type="caution">
    <text evidence="1">The sequence shown here is derived from an EMBL/GenBank/DDBJ whole genome shotgun (WGS) entry which is preliminary data.</text>
</comment>
<name>A0AA38BUL9_TAXCH</name>
<keyword evidence="2" id="KW-1185">Reference proteome</keyword>
<accession>A0AA38BUL9</accession>
<protein>
    <submittedName>
        <fullName evidence="1">Uncharacterized protein</fullName>
    </submittedName>
</protein>
<proteinExistence type="predicted"/>
<dbReference type="EMBL" id="JAHRHJ020003813">
    <property type="protein sequence ID" value="KAH9290145.1"/>
    <property type="molecule type" value="Genomic_DNA"/>
</dbReference>
<reference evidence="1 2" key="1">
    <citation type="journal article" date="2021" name="Nat. Plants">
        <title>The Taxus genome provides insights into paclitaxel biosynthesis.</title>
        <authorList>
            <person name="Xiong X."/>
            <person name="Gou J."/>
            <person name="Liao Q."/>
            <person name="Li Y."/>
            <person name="Zhou Q."/>
            <person name="Bi G."/>
            <person name="Li C."/>
            <person name="Du R."/>
            <person name="Wang X."/>
            <person name="Sun T."/>
            <person name="Guo L."/>
            <person name="Liang H."/>
            <person name="Lu P."/>
            <person name="Wu Y."/>
            <person name="Zhang Z."/>
            <person name="Ro D.K."/>
            <person name="Shang Y."/>
            <person name="Huang S."/>
            <person name="Yan J."/>
        </authorList>
    </citation>
    <scope>NUCLEOTIDE SEQUENCE [LARGE SCALE GENOMIC DNA]</scope>
    <source>
        <strain evidence="1">Ta-2019</strain>
    </source>
</reference>
<dbReference type="Proteomes" id="UP000824469">
    <property type="component" value="Unassembled WGS sequence"/>
</dbReference>
<gene>
    <name evidence="1" type="ORF">KI387_034262</name>
</gene>
<feature type="non-terminal residue" evidence="1">
    <location>
        <position position="1"/>
    </location>
</feature>
<evidence type="ECO:0000313" key="2">
    <source>
        <dbReference type="Proteomes" id="UP000824469"/>
    </source>
</evidence>
<feature type="non-terminal residue" evidence="1">
    <location>
        <position position="66"/>
    </location>
</feature>
<evidence type="ECO:0000313" key="1">
    <source>
        <dbReference type="EMBL" id="KAH9290145.1"/>
    </source>
</evidence>